<feature type="transmembrane region" description="Helical" evidence="8">
    <location>
        <begin position="463"/>
        <end position="482"/>
    </location>
</feature>
<dbReference type="PANTHER" id="PTHR48022">
    <property type="entry name" value="PLASTIDIC GLUCOSE TRANSPORTER 4"/>
    <property type="match status" value="1"/>
</dbReference>
<feature type="transmembrane region" description="Helical" evidence="8">
    <location>
        <begin position="295"/>
        <end position="317"/>
    </location>
</feature>
<comment type="caution">
    <text evidence="10">The sequence shown here is derived from an EMBL/GenBank/DDBJ whole genome shotgun (WGS) entry which is preliminary data.</text>
</comment>
<evidence type="ECO:0000256" key="3">
    <source>
        <dbReference type="ARBA" id="ARBA00022448"/>
    </source>
</evidence>
<name>A0ABR3WBC0_9PEZI</name>
<keyword evidence="3 7" id="KW-0813">Transport</keyword>
<feature type="transmembrane region" description="Helical" evidence="8">
    <location>
        <begin position="146"/>
        <end position="167"/>
    </location>
</feature>
<evidence type="ECO:0000256" key="1">
    <source>
        <dbReference type="ARBA" id="ARBA00004141"/>
    </source>
</evidence>
<keyword evidence="11" id="KW-1185">Reference proteome</keyword>
<keyword evidence="4 8" id="KW-0812">Transmembrane</keyword>
<feature type="transmembrane region" description="Helical" evidence="8">
    <location>
        <begin position="85"/>
        <end position="104"/>
    </location>
</feature>
<proteinExistence type="inferred from homology"/>
<evidence type="ECO:0000259" key="9">
    <source>
        <dbReference type="PROSITE" id="PS50850"/>
    </source>
</evidence>
<reference evidence="10 11" key="1">
    <citation type="journal article" date="2024" name="Commun. Biol.">
        <title>Comparative genomic analysis of thermophilic fungi reveals convergent evolutionary adaptations and gene losses.</title>
        <authorList>
            <person name="Steindorff A.S."/>
            <person name="Aguilar-Pontes M.V."/>
            <person name="Robinson A.J."/>
            <person name="Andreopoulos B."/>
            <person name="LaButti K."/>
            <person name="Kuo A."/>
            <person name="Mondo S."/>
            <person name="Riley R."/>
            <person name="Otillar R."/>
            <person name="Haridas S."/>
            <person name="Lipzen A."/>
            <person name="Grimwood J."/>
            <person name="Schmutz J."/>
            <person name="Clum A."/>
            <person name="Reid I.D."/>
            <person name="Moisan M.C."/>
            <person name="Butler G."/>
            <person name="Nguyen T.T.M."/>
            <person name="Dewar K."/>
            <person name="Conant G."/>
            <person name="Drula E."/>
            <person name="Henrissat B."/>
            <person name="Hansel C."/>
            <person name="Singer S."/>
            <person name="Hutchinson M.I."/>
            <person name="de Vries R.P."/>
            <person name="Natvig D.O."/>
            <person name="Powell A.J."/>
            <person name="Tsang A."/>
            <person name="Grigoriev I.V."/>
        </authorList>
    </citation>
    <scope>NUCLEOTIDE SEQUENCE [LARGE SCALE GENOMIC DNA]</scope>
    <source>
        <strain evidence="10 11">ATCC 24622</strain>
    </source>
</reference>
<dbReference type="InterPro" id="IPR020846">
    <property type="entry name" value="MFS_dom"/>
</dbReference>
<evidence type="ECO:0000256" key="6">
    <source>
        <dbReference type="ARBA" id="ARBA00023136"/>
    </source>
</evidence>
<dbReference type="InterPro" id="IPR003663">
    <property type="entry name" value="Sugar/inositol_transpt"/>
</dbReference>
<dbReference type="Gene3D" id="1.20.1250.20">
    <property type="entry name" value="MFS general substrate transporter like domains"/>
    <property type="match status" value="1"/>
</dbReference>
<evidence type="ECO:0000313" key="11">
    <source>
        <dbReference type="Proteomes" id="UP001586593"/>
    </source>
</evidence>
<evidence type="ECO:0000313" key="10">
    <source>
        <dbReference type="EMBL" id="KAL1857460.1"/>
    </source>
</evidence>
<sequence>MAESTKDKQPSDEDRVENVAHRRLLDVVPDYGRPWYRVPHLLKLNVSLLVLLVASYMSGYDGSMLNGMQSVPVWKKDFDNPSGSILGLLSTMQVIGNVAGLPIAPVMADRLGRRHPIAIGSVLMLLGTAIQSGANGIGMFLAGRAIIGVGGTLVSVSAAPLLAELAFPTHRPILTSVYNTSWYLGSIVAAWVTYGTFKIPNSWSWRIPSILQALPSLIQLAFIYLLPESPRWLVAQDRPEDAMRVLARAHAGSDDPSELVERELAEIEAAIQEEKIQNTASYLDFTKTRGNLHRLFICISLGFIIQWCGNGLVSYYLVQVLNNIGITDAKTQNIINGVLQIFNWLVAVTAAFTVDRLGRRLLFLVSTAGMCVAFVVWTAISARNEQQHYENKGLGIGIVAMIFLFYLFYNVAMSPLPIAYLMEALPFTLRAKGLTLFNLAQFSTVVFNGFVNPVALEAIGWRYYIVFLCLVFVWFVVIFFFYPETRGLSLEEVTVVFDKREVLEASPRKVNQDHLV</sequence>
<feature type="transmembrane region" description="Helical" evidence="8">
    <location>
        <begin position="337"/>
        <end position="354"/>
    </location>
</feature>
<dbReference type="InterPro" id="IPR036259">
    <property type="entry name" value="MFS_trans_sf"/>
</dbReference>
<evidence type="ECO:0000256" key="2">
    <source>
        <dbReference type="ARBA" id="ARBA00010992"/>
    </source>
</evidence>
<dbReference type="PROSITE" id="PS00216">
    <property type="entry name" value="SUGAR_TRANSPORT_1"/>
    <property type="match status" value="1"/>
</dbReference>
<organism evidence="10 11">
    <name type="scientific">Phialemonium thermophilum</name>
    <dbReference type="NCBI Taxonomy" id="223376"/>
    <lineage>
        <taxon>Eukaryota</taxon>
        <taxon>Fungi</taxon>
        <taxon>Dikarya</taxon>
        <taxon>Ascomycota</taxon>
        <taxon>Pezizomycotina</taxon>
        <taxon>Sordariomycetes</taxon>
        <taxon>Sordariomycetidae</taxon>
        <taxon>Cephalothecales</taxon>
        <taxon>Cephalothecaceae</taxon>
        <taxon>Phialemonium</taxon>
    </lineage>
</organism>
<dbReference type="EMBL" id="JAZHXJ010000560">
    <property type="protein sequence ID" value="KAL1857460.1"/>
    <property type="molecule type" value="Genomic_DNA"/>
</dbReference>
<evidence type="ECO:0000256" key="4">
    <source>
        <dbReference type="ARBA" id="ARBA00022692"/>
    </source>
</evidence>
<dbReference type="NCBIfam" id="TIGR00879">
    <property type="entry name" value="SP"/>
    <property type="match status" value="1"/>
</dbReference>
<feature type="domain" description="Major facilitator superfamily (MFS) profile" evidence="9">
    <location>
        <begin position="47"/>
        <end position="486"/>
    </location>
</feature>
<dbReference type="InterPro" id="IPR050360">
    <property type="entry name" value="MFS_Sugar_Transporters"/>
</dbReference>
<accession>A0ABR3WBC0</accession>
<keyword evidence="6 8" id="KW-0472">Membrane</keyword>
<gene>
    <name evidence="10" type="ORF">VTK73DRAFT_8083</name>
</gene>
<evidence type="ECO:0000256" key="7">
    <source>
        <dbReference type="RuleBase" id="RU003346"/>
    </source>
</evidence>
<feature type="transmembrane region" description="Helical" evidence="8">
    <location>
        <begin position="41"/>
        <end position="60"/>
    </location>
</feature>
<dbReference type="SUPFAM" id="SSF103473">
    <property type="entry name" value="MFS general substrate transporter"/>
    <property type="match status" value="1"/>
</dbReference>
<evidence type="ECO:0000256" key="5">
    <source>
        <dbReference type="ARBA" id="ARBA00022989"/>
    </source>
</evidence>
<feature type="transmembrane region" description="Helical" evidence="8">
    <location>
        <begin position="203"/>
        <end position="226"/>
    </location>
</feature>
<evidence type="ECO:0000256" key="8">
    <source>
        <dbReference type="SAM" id="Phobius"/>
    </source>
</evidence>
<keyword evidence="5 8" id="KW-1133">Transmembrane helix</keyword>
<comment type="subcellular location">
    <subcellularLocation>
        <location evidence="1">Membrane</location>
        <topology evidence="1">Multi-pass membrane protein</topology>
    </subcellularLocation>
</comment>
<feature type="transmembrane region" description="Helical" evidence="8">
    <location>
        <begin position="433"/>
        <end position="451"/>
    </location>
</feature>
<dbReference type="Proteomes" id="UP001586593">
    <property type="component" value="Unassembled WGS sequence"/>
</dbReference>
<dbReference type="InterPro" id="IPR005829">
    <property type="entry name" value="Sugar_transporter_CS"/>
</dbReference>
<dbReference type="PANTHER" id="PTHR48022:SF24">
    <property type="entry name" value="HEXOSE TRANSPORTER PROTEIN (AFU_ORTHOLOGUE AFUA_8G04480)"/>
    <property type="match status" value="1"/>
</dbReference>
<feature type="transmembrane region" description="Helical" evidence="8">
    <location>
        <begin position="394"/>
        <end position="412"/>
    </location>
</feature>
<feature type="transmembrane region" description="Helical" evidence="8">
    <location>
        <begin position="361"/>
        <end position="382"/>
    </location>
</feature>
<feature type="transmembrane region" description="Helical" evidence="8">
    <location>
        <begin position="116"/>
        <end position="134"/>
    </location>
</feature>
<protein>
    <recommendedName>
        <fullName evidence="9">Major facilitator superfamily (MFS) profile domain-containing protein</fullName>
    </recommendedName>
</protein>
<comment type="similarity">
    <text evidence="2 7">Belongs to the major facilitator superfamily. Sugar transporter (TC 2.A.1.1) family.</text>
</comment>
<feature type="transmembrane region" description="Helical" evidence="8">
    <location>
        <begin position="179"/>
        <end position="197"/>
    </location>
</feature>
<dbReference type="InterPro" id="IPR005828">
    <property type="entry name" value="MFS_sugar_transport-like"/>
</dbReference>
<dbReference type="PROSITE" id="PS50850">
    <property type="entry name" value="MFS"/>
    <property type="match status" value="1"/>
</dbReference>
<dbReference type="Pfam" id="PF00083">
    <property type="entry name" value="Sugar_tr"/>
    <property type="match status" value="1"/>
</dbReference>